<feature type="domain" description="CRAL-TRIO" evidence="1">
    <location>
        <begin position="12"/>
        <end position="185"/>
    </location>
</feature>
<gene>
    <name evidence="3" type="ORF">NP493_568g01012</name>
</gene>
<organism evidence="3 4">
    <name type="scientific">Ridgeia piscesae</name>
    <name type="common">Tubeworm</name>
    <dbReference type="NCBI Taxonomy" id="27915"/>
    <lineage>
        <taxon>Eukaryota</taxon>
        <taxon>Metazoa</taxon>
        <taxon>Spiralia</taxon>
        <taxon>Lophotrochozoa</taxon>
        <taxon>Annelida</taxon>
        <taxon>Polychaeta</taxon>
        <taxon>Sedentaria</taxon>
        <taxon>Canalipalpata</taxon>
        <taxon>Sabellida</taxon>
        <taxon>Siboglinidae</taxon>
        <taxon>Ridgeia</taxon>
    </lineage>
</organism>
<dbReference type="InterPro" id="IPR009038">
    <property type="entry name" value="GOLD_dom"/>
</dbReference>
<evidence type="ECO:0000313" key="4">
    <source>
        <dbReference type="Proteomes" id="UP001209878"/>
    </source>
</evidence>
<dbReference type="Proteomes" id="UP001209878">
    <property type="component" value="Unassembled WGS sequence"/>
</dbReference>
<keyword evidence="4" id="KW-1185">Reference proteome</keyword>
<dbReference type="GO" id="GO:0005737">
    <property type="term" value="C:cytoplasm"/>
    <property type="evidence" value="ECO:0007669"/>
    <property type="project" value="TreeGrafter"/>
</dbReference>
<feature type="domain" description="GOLD" evidence="2">
    <location>
        <begin position="201"/>
        <end position="316"/>
    </location>
</feature>
<dbReference type="SMART" id="SM00516">
    <property type="entry name" value="SEC14"/>
    <property type="match status" value="1"/>
</dbReference>
<dbReference type="PROSITE" id="PS50191">
    <property type="entry name" value="CRAL_TRIO"/>
    <property type="match status" value="1"/>
</dbReference>
<dbReference type="AlphaFoldDB" id="A0AAD9NPH6"/>
<comment type="caution">
    <text evidence="3">The sequence shown here is derived from an EMBL/GenBank/DDBJ whole genome shotgun (WGS) entry which is preliminary data.</text>
</comment>
<dbReference type="Gene3D" id="2.60.120.680">
    <property type="entry name" value="GOLD domain"/>
    <property type="match status" value="1"/>
</dbReference>
<name>A0AAD9NPH6_RIDPI</name>
<dbReference type="SUPFAM" id="SSF101576">
    <property type="entry name" value="Supernatant protein factor (SPF), C-terminal domain"/>
    <property type="match status" value="1"/>
</dbReference>
<dbReference type="EMBL" id="JAODUO010000567">
    <property type="protein sequence ID" value="KAK2177997.1"/>
    <property type="molecule type" value="Genomic_DNA"/>
</dbReference>
<dbReference type="PANTHER" id="PTHR23324:SF83">
    <property type="entry name" value="SEC14-LIKE PROTEIN 2"/>
    <property type="match status" value="1"/>
</dbReference>
<dbReference type="PANTHER" id="PTHR23324">
    <property type="entry name" value="SEC14 RELATED PROTEIN"/>
    <property type="match status" value="1"/>
</dbReference>
<protein>
    <submittedName>
        <fullName evidence="3">Uncharacterized protein</fullName>
    </submittedName>
</protein>
<dbReference type="SUPFAM" id="SSF52087">
    <property type="entry name" value="CRAL/TRIO domain"/>
    <property type="match status" value="1"/>
</dbReference>
<sequence>MGADTVLDEWTAPEVLRKYFVGGMAGHDREGSPVYVVPMGRLDMKGLVSSAKRADIRKNGCRRIEEMRRDFRKQTEKLGRRVDKVTLVMDMEHFSMRNLLMPGMDVLLQIMAQTEANYPETLKVAFVINAPRIFPLIFKACKFFLSEDTKKKIILLGSNWKERLAEAIDPSELPQHWGGTATDPDGDIYCRSKVGMGGDIPESFYVKPEALVDMDRVTTLVVPRSSSRDVIVEVKEAGKVLRWVFWSEGYDIRFKVSFRRTPSEDAEQLKRDIRVQCHLVPEDDILECSSTGTYILTFDNTYSWLHKKKISYVVDVLDGPDYVDSDPAASISHVTP</sequence>
<dbReference type="CDD" id="cd00170">
    <property type="entry name" value="SEC14"/>
    <property type="match status" value="1"/>
</dbReference>
<dbReference type="PROSITE" id="PS50866">
    <property type="entry name" value="GOLD"/>
    <property type="match status" value="1"/>
</dbReference>
<proteinExistence type="predicted"/>
<dbReference type="InterPro" id="IPR051064">
    <property type="entry name" value="SEC14/CRAL-TRIO_domain"/>
</dbReference>
<dbReference type="Gene3D" id="3.40.525.10">
    <property type="entry name" value="CRAL-TRIO lipid binding domain"/>
    <property type="match status" value="1"/>
</dbReference>
<accession>A0AAD9NPH6</accession>
<reference evidence="3" key="1">
    <citation type="journal article" date="2023" name="Mol. Biol. Evol.">
        <title>Third-Generation Sequencing Reveals the Adaptive Role of the Epigenome in Three Deep-Sea Polychaetes.</title>
        <authorList>
            <person name="Perez M."/>
            <person name="Aroh O."/>
            <person name="Sun Y."/>
            <person name="Lan Y."/>
            <person name="Juniper S.K."/>
            <person name="Young C.R."/>
            <person name="Angers B."/>
            <person name="Qian P.Y."/>
        </authorList>
    </citation>
    <scope>NUCLEOTIDE SEQUENCE</scope>
    <source>
        <strain evidence="3">R07B-5</strain>
    </source>
</reference>
<evidence type="ECO:0000259" key="1">
    <source>
        <dbReference type="PROSITE" id="PS50191"/>
    </source>
</evidence>
<dbReference type="InterPro" id="IPR036598">
    <property type="entry name" value="GOLD_dom_sf"/>
</dbReference>
<dbReference type="InterPro" id="IPR036865">
    <property type="entry name" value="CRAL-TRIO_dom_sf"/>
</dbReference>
<dbReference type="Pfam" id="PF00650">
    <property type="entry name" value="CRAL_TRIO"/>
    <property type="match status" value="1"/>
</dbReference>
<dbReference type="InterPro" id="IPR001251">
    <property type="entry name" value="CRAL-TRIO_dom"/>
</dbReference>
<evidence type="ECO:0000259" key="2">
    <source>
        <dbReference type="PROSITE" id="PS50866"/>
    </source>
</evidence>
<evidence type="ECO:0000313" key="3">
    <source>
        <dbReference type="EMBL" id="KAK2177997.1"/>
    </source>
</evidence>